<dbReference type="PANTHER" id="PTHR14552:SF2">
    <property type="entry name" value="DCTP PYROPHOSPHATASE 1"/>
    <property type="match status" value="1"/>
</dbReference>
<dbReference type="CDD" id="cd11537">
    <property type="entry name" value="NTP-PPase_RS21-C6_like"/>
    <property type="match status" value="1"/>
</dbReference>
<dbReference type="Proteomes" id="UP000886885">
    <property type="component" value="Chromosome 8A"/>
</dbReference>
<gene>
    <name evidence="1" type="ORF">POTOM_030312</name>
</gene>
<dbReference type="GO" id="GO:0009143">
    <property type="term" value="P:nucleoside triphosphate catabolic process"/>
    <property type="evidence" value="ECO:0007669"/>
    <property type="project" value="InterPro"/>
</dbReference>
<evidence type="ECO:0000313" key="1">
    <source>
        <dbReference type="EMBL" id="KAG6766241.1"/>
    </source>
</evidence>
<dbReference type="Pfam" id="PF12643">
    <property type="entry name" value="MazG-like"/>
    <property type="match status" value="1"/>
</dbReference>
<dbReference type="AlphaFoldDB" id="A0A8X7ZBQ7"/>
<dbReference type="GO" id="GO:0047429">
    <property type="term" value="F:nucleoside triphosphate diphosphatase activity"/>
    <property type="evidence" value="ECO:0007669"/>
    <property type="project" value="InterPro"/>
</dbReference>
<name>A0A8X7ZBQ7_POPTO</name>
<organism evidence="1 2">
    <name type="scientific">Populus tomentosa</name>
    <name type="common">Chinese white poplar</name>
    <dbReference type="NCBI Taxonomy" id="118781"/>
    <lineage>
        <taxon>Eukaryota</taxon>
        <taxon>Viridiplantae</taxon>
        <taxon>Streptophyta</taxon>
        <taxon>Embryophyta</taxon>
        <taxon>Tracheophyta</taxon>
        <taxon>Spermatophyta</taxon>
        <taxon>Magnoliopsida</taxon>
        <taxon>eudicotyledons</taxon>
        <taxon>Gunneridae</taxon>
        <taxon>Pentapetalae</taxon>
        <taxon>rosids</taxon>
        <taxon>fabids</taxon>
        <taxon>Malpighiales</taxon>
        <taxon>Salicaceae</taxon>
        <taxon>Saliceae</taxon>
        <taxon>Populus</taxon>
    </lineage>
</organism>
<reference evidence="1" key="1">
    <citation type="journal article" date="2020" name="bioRxiv">
        <title>Hybrid origin of Populus tomentosa Carr. identified through genome sequencing and phylogenomic analysis.</title>
        <authorList>
            <person name="An X."/>
            <person name="Gao K."/>
            <person name="Chen Z."/>
            <person name="Li J."/>
            <person name="Yang X."/>
            <person name="Yang X."/>
            <person name="Zhou J."/>
            <person name="Guo T."/>
            <person name="Zhao T."/>
            <person name="Huang S."/>
            <person name="Miao D."/>
            <person name="Khan W.U."/>
            <person name="Rao P."/>
            <person name="Ye M."/>
            <person name="Lei B."/>
            <person name="Liao W."/>
            <person name="Wang J."/>
            <person name="Ji L."/>
            <person name="Li Y."/>
            <person name="Guo B."/>
            <person name="Mustafa N.S."/>
            <person name="Li S."/>
            <person name="Yun Q."/>
            <person name="Keller S.R."/>
            <person name="Mao J."/>
            <person name="Zhang R."/>
            <person name="Strauss S.H."/>
        </authorList>
    </citation>
    <scope>NUCLEOTIDE SEQUENCE</scope>
    <source>
        <strain evidence="1">GM15</strain>
        <tissue evidence="1">Leaf</tissue>
    </source>
</reference>
<accession>A0A8X7ZBQ7</accession>
<keyword evidence="2" id="KW-1185">Reference proteome</keyword>
<dbReference type="EMBL" id="JAAWWB010000015">
    <property type="protein sequence ID" value="KAG6766241.1"/>
    <property type="molecule type" value="Genomic_DNA"/>
</dbReference>
<dbReference type="InterPro" id="IPR025984">
    <property type="entry name" value="DCTPP"/>
</dbReference>
<evidence type="ECO:0000313" key="2">
    <source>
        <dbReference type="Proteomes" id="UP000886885"/>
    </source>
</evidence>
<dbReference type="OrthoDB" id="411123at2759"/>
<sequence>MEEGEEVTIAEDQRVVDISLKDLAKKLEEFAKARDWEKYHSPRNLLLAMLNVPIIRWGDGQRNPFSQIAQVWNCTRGISEGALVLPSVKLEPLAKYASLCLVAVMVGEVGELSEIFQWKGEVGKGLPDWEESDKEHLAEELSDVLLYLIRLADICGVDLGDAATRKIVKNAIKYPPKAC</sequence>
<protein>
    <submittedName>
        <fullName evidence="1">Uncharacterized protein</fullName>
    </submittedName>
</protein>
<dbReference type="PANTHER" id="PTHR14552">
    <property type="match status" value="1"/>
</dbReference>
<comment type="caution">
    <text evidence="1">The sequence shown here is derived from an EMBL/GenBank/DDBJ whole genome shotgun (WGS) entry which is preliminary data.</text>
</comment>
<proteinExistence type="predicted"/>